<dbReference type="Proteomes" id="UP001331936">
    <property type="component" value="Unassembled WGS sequence"/>
</dbReference>
<dbReference type="EMBL" id="JAUZMZ010000026">
    <property type="protein sequence ID" value="MEE2031852.1"/>
    <property type="molecule type" value="Genomic_DNA"/>
</dbReference>
<name>A0ABU7JQ22_9NOCA</name>
<proteinExistence type="predicted"/>
<accession>A0ABU7JQ22</accession>
<gene>
    <name evidence="1" type="ORF">Q8814_06955</name>
</gene>
<evidence type="ECO:0000313" key="2">
    <source>
        <dbReference type="Proteomes" id="UP001331936"/>
    </source>
</evidence>
<evidence type="ECO:0008006" key="3">
    <source>
        <dbReference type="Google" id="ProtNLM"/>
    </source>
</evidence>
<sequence length="163" mass="16712">MDRWLPAAGTVIWSLAEAAAELGGTAAATGFGGTVTALLGPRTRANRVPVVPGGSSSTGCAEAMSAVTAGADLTTAFGARVLVVLTDGGLPSHEAAAIDERVRYLRRHGVQVVWALTGDRERASVIPEDTTVVDHVTPNAFAGLVSDAIATALERTHRSRAVV</sequence>
<reference evidence="1 2" key="1">
    <citation type="submission" date="2023-08" db="EMBL/GenBank/DDBJ databases">
        <authorList>
            <person name="Girao M."/>
            <person name="Carvalho M.F."/>
        </authorList>
    </citation>
    <scope>NUCLEOTIDE SEQUENCE [LARGE SCALE GENOMIC DNA]</scope>
    <source>
        <strain evidence="1 2">CC-R104</strain>
    </source>
</reference>
<protein>
    <recommendedName>
        <fullName evidence="3">VWFA domain-containing protein</fullName>
    </recommendedName>
</protein>
<evidence type="ECO:0000313" key="1">
    <source>
        <dbReference type="EMBL" id="MEE2031852.1"/>
    </source>
</evidence>
<comment type="caution">
    <text evidence="1">The sequence shown here is derived from an EMBL/GenBank/DDBJ whole genome shotgun (WGS) entry which is preliminary data.</text>
</comment>
<keyword evidence="2" id="KW-1185">Reference proteome</keyword>
<organism evidence="1 2">
    <name type="scientific">Rhodococcus chondri</name>
    <dbReference type="NCBI Taxonomy" id="3065941"/>
    <lineage>
        <taxon>Bacteria</taxon>
        <taxon>Bacillati</taxon>
        <taxon>Actinomycetota</taxon>
        <taxon>Actinomycetes</taxon>
        <taxon>Mycobacteriales</taxon>
        <taxon>Nocardiaceae</taxon>
        <taxon>Rhodococcus</taxon>
    </lineage>
</organism>
<dbReference type="RefSeq" id="WP_330151287.1">
    <property type="nucleotide sequence ID" value="NZ_JAUZMZ010000026.1"/>
</dbReference>